<proteinExistence type="predicted"/>
<dbReference type="AlphaFoldDB" id="A0AAW1ICL1"/>
<dbReference type="EMBL" id="JASPKY010000659">
    <property type="protein sequence ID" value="KAK9687142.1"/>
    <property type="molecule type" value="Genomic_DNA"/>
</dbReference>
<gene>
    <name evidence="2" type="ORF">QE152_g36667</name>
</gene>
<evidence type="ECO:0000313" key="2">
    <source>
        <dbReference type="EMBL" id="KAK9687142.1"/>
    </source>
</evidence>
<dbReference type="Proteomes" id="UP001458880">
    <property type="component" value="Unassembled WGS sequence"/>
</dbReference>
<keyword evidence="1" id="KW-0175">Coiled coil</keyword>
<evidence type="ECO:0000313" key="3">
    <source>
        <dbReference type="Proteomes" id="UP001458880"/>
    </source>
</evidence>
<sequence>MKSQWQGLFVDETRNTNFCKEIIPSSSEKSLETDGENQELERRIAKLNEQQLDKSLKESTTIDDQDEDEKIADENQEQMIQQNEQIEIWPDIKDMEKSLKKEFGAEETADSMLQF</sequence>
<organism evidence="2 3">
    <name type="scientific">Popillia japonica</name>
    <name type="common">Japanese beetle</name>
    <dbReference type="NCBI Taxonomy" id="7064"/>
    <lineage>
        <taxon>Eukaryota</taxon>
        <taxon>Metazoa</taxon>
        <taxon>Ecdysozoa</taxon>
        <taxon>Arthropoda</taxon>
        <taxon>Hexapoda</taxon>
        <taxon>Insecta</taxon>
        <taxon>Pterygota</taxon>
        <taxon>Neoptera</taxon>
        <taxon>Endopterygota</taxon>
        <taxon>Coleoptera</taxon>
        <taxon>Polyphaga</taxon>
        <taxon>Scarabaeiformia</taxon>
        <taxon>Scarabaeidae</taxon>
        <taxon>Rutelinae</taxon>
        <taxon>Popillia</taxon>
    </lineage>
</organism>
<name>A0AAW1ICL1_POPJA</name>
<comment type="caution">
    <text evidence="2">The sequence shown here is derived from an EMBL/GenBank/DDBJ whole genome shotgun (WGS) entry which is preliminary data.</text>
</comment>
<evidence type="ECO:0000256" key="1">
    <source>
        <dbReference type="SAM" id="Coils"/>
    </source>
</evidence>
<reference evidence="2 3" key="1">
    <citation type="journal article" date="2024" name="BMC Genomics">
        <title>De novo assembly and annotation of Popillia japonica's genome with initial clues to its potential as an invasive pest.</title>
        <authorList>
            <person name="Cucini C."/>
            <person name="Boschi S."/>
            <person name="Funari R."/>
            <person name="Cardaioli E."/>
            <person name="Iannotti N."/>
            <person name="Marturano G."/>
            <person name="Paoli F."/>
            <person name="Bruttini M."/>
            <person name="Carapelli A."/>
            <person name="Frati F."/>
            <person name="Nardi F."/>
        </authorList>
    </citation>
    <scope>NUCLEOTIDE SEQUENCE [LARGE SCALE GENOMIC DNA]</scope>
    <source>
        <strain evidence="2">DMR45628</strain>
    </source>
</reference>
<accession>A0AAW1ICL1</accession>
<protein>
    <submittedName>
        <fullName evidence="2">Uncharacterized protein</fullName>
    </submittedName>
</protein>
<feature type="coiled-coil region" evidence="1">
    <location>
        <begin position="30"/>
        <end position="57"/>
    </location>
</feature>
<keyword evidence="3" id="KW-1185">Reference proteome</keyword>